<dbReference type="Proteomes" id="UP001234581">
    <property type="component" value="Unassembled WGS sequence"/>
</dbReference>
<evidence type="ECO:0000313" key="1">
    <source>
        <dbReference type="EMBL" id="KAJ8651259.1"/>
    </source>
</evidence>
<protein>
    <submittedName>
        <fullName evidence="1">Uncharacterized protein</fullName>
    </submittedName>
</protein>
<comment type="caution">
    <text evidence="1">The sequence shown here is derived from an EMBL/GenBank/DDBJ whole genome shotgun (WGS) entry which is preliminary data.</text>
</comment>
<reference evidence="1 2" key="1">
    <citation type="submission" date="2023-03" db="EMBL/GenBank/DDBJ databases">
        <title>Genome sequence of Lichtheimia ornata CBS 291.66.</title>
        <authorList>
            <person name="Mohabir J.T."/>
            <person name="Shea T.P."/>
            <person name="Kurbessoian T."/>
            <person name="Berby B."/>
            <person name="Fontaine J."/>
            <person name="Livny J."/>
            <person name="Gnirke A."/>
            <person name="Stajich J.E."/>
            <person name="Cuomo C.A."/>
        </authorList>
    </citation>
    <scope>NUCLEOTIDE SEQUENCE [LARGE SCALE GENOMIC DNA]</scope>
    <source>
        <strain evidence="1">CBS 291.66</strain>
    </source>
</reference>
<evidence type="ECO:0000313" key="2">
    <source>
        <dbReference type="Proteomes" id="UP001234581"/>
    </source>
</evidence>
<dbReference type="GeneID" id="83220515"/>
<organism evidence="1 2">
    <name type="scientific">Lichtheimia ornata</name>
    <dbReference type="NCBI Taxonomy" id="688661"/>
    <lineage>
        <taxon>Eukaryota</taxon>
        <taxon>Fungi</taxon>
        <taxon>Fungi incertae sedis</taxon>
        <taxon>Mucoromycota</taxon>
        <taxon>Mucoromycotina</taxon>
        <taxon>Mucoromycetes</taxon>
        <taxon>Mucorales</taxon>
        <taxon>Lichtheimiaceae</taxon>
        <taxon>Lichtheimia</taxon>
    </lineage>
</organism>
<name>A0AAD7XNZ0_9FUNG</name>
<gene>
    <name evidence="1" type="ORF">O0I10_013259</name>
</gene>
<dbReference type="EMBL" id="JARTCD010000372">
    <property type="protein sequence ID" value="KAJ8651259.1"/>
    <property type="molecule type" value="Genomic_DNA"/>
</dbReference>
<keyword evidence="2" id="KW-1185">Reference proteome</keyword>
<proteinExistence type="predicted"/>
<dbReference type="RefSeq" id="XP_058336174.1">
    <property type="nucleotide sequence ID" value="XM_058493060.1"/>
</dbReference>
<sequence length="289" mass="32530">MLNRKVFAFTASNTLSSPTVLENEVLGKMLPYSFVPIARYTGAGSAPRPSRAARAIDATVTIAPPPAPLNEIPPELEEIHIHMMRTVDELENLTRRRRWGPFTELRSQLRWFGSCSMRDYANKLIYAYLQGAANMANKLLGNAIDNSRARHFYEQVNAASFVSEEALESIFPAELTHIGEPKSNNITSVPEYLAQWVFQPVDQVTMEGSQLVGVIDLGQNYRHLKESRVAYIITVRTLKSTGRLEDACRLYDTIMDLLAPMKVTFMQDSNKCVTKGNVNRVPKIKFVSF</sequence>
<accession>A0AAD7XNZ0</accession>
<dbReference type="AlphaFoldDB" id="A0AAD7XNZ0"/>